<dbReference type="AlphaFoldDB" id="A0A1E3A7Q3"/>
<reference evidence="1 2" key="1">
    <citation type="submission" date="2016-07" db="EMBL/GenBank/DDBJ databases">
        <title>Characterization of isolates of Eisenbergiella tayi derived from blood cultures, using whole genome sequencing.</title>
        <authorList>
            <person name="Burdz T."/>
            <person name="Wiebe D."/>
            <person name="Huynh C."/>
            <person name="Bernard K."/>
        </authorList>
    </citation>
    <scope>NUCLEOTIDE SEQUENCE [LARGE SCALE GENOMIC DNA]</scope>
    <source>
        <strain evidence="1 2">NML 120489</strain>
    </source>
</reference>
<evidence type="ECO:0000313" key="1">
    <source>
        <dbReference type="EMBL" id="ODM04783.1"/>
    </source>
</evidence>
<protein>
    <recommendedName>
        <fullName evidence="3">Sigma-70 family RNA polymerase sigma factor</fullName>
    </recommendedName>
</protein>
<proteinExistence type="predicted"/>
<dbReference type="EMBL" id="MCGI01000007">
    <property type="protein sequence ID" value="ODM04783.1"/>
    <property type="molecule type" value="Genomic_DNA"/>
</dbReference>
<name>A0A1E3A7Q3_9FIRM</name>
<accession>A0A1E3A7Q3</accession>
<gene>
    <name evidence="1" type="ORF">BEH84_05846</name>
</gene>
<comment type="caution">
    <text evidence="1">The sequence shown here is derived from an EMBL/GenBank/DDBJ whole genome shotgun (WGS) entry which is preliminary data.</text>
</comment>
<sequence length="180" mass="21181">MLCEVPLTDEQRDYATEHHALVYKFLKDNHLPMDEFYDVIIFGYLRAVKRYLTESALRQYKFTTIAWSCMRVDLYNYYKSNRCQKRTAEVLSIHIGIGADSYSLEETVAASDDLMQQLETRLLLHDLAGKFSGQQMEMVRLKTCGYNLREIARQQKTPMRQVKETLEEVRTALIEMCYQP</sequence>
<dbReference type="PATRIC" id="fig|1432052.3.peg.6461"/>
<dbReference type="Proteomes" id="UP000095003">
    <property type="component" value="Unassembled WGS sequence"/>
</dbReference>
<evidence type="ECO:0000313" key="2">
    <source>
        <dbReference type="Proteomes" id="UP000095003"/>
    </source>
</evidence>
<evidence type="ECO:0008006" key="3">
    <source>
        <dbReference type="Google" id="ProtNLM"/>
    </source>
</evidence>
<dbReference type="RefSeq" id="WP_069159264.1">
    <property type="nucleotide sequence ID" value="NZ_JBKXXQ010000016.1"/>
</dbReference>
<organism evidence="1 2">
    <name type="scientific">Eisenbergiella tayi</name>
    <dbReference type="NCBI Taxonomy" id="1432052"/>
    <lineage>
        <taxon>Bacteria</taxon>
        <taxon>Bacillati</taxon>
        <taxon>Bacillota</taxon>
        <taxon>Clostridia</taxon>
        <taxon>Lachnospirales</taxon>
        <taxon>Lachnospiraceae</taxon>
        <taxon>Eisenbergiella</taxon>
    </lineage>
</organism>